<feature type="domain" description="SH3" evidence="8">
    <location>
        <begin position="719"/>
        <end position="780"/>
    </location>
</feature>
<reference evidence="10" key="1">
    <citation type="submission" date="2021-12" db="EMBL/GenBank/DDBJ databases">
        <authorList>
            <person name="Martin H S."/>
        </authorList>
    </citation>
    <scope>NUCLEOTIDE SEQUENCE</scope>
</reference>
<feature type="region of interest" description="Disordered" evidence="7">
    <location>
        <begin position="325"/>
        <end position="375"/>
    </location>
</feature>
<evidence type="ECO:0000259" key="9">
    <source>
        <dbReference type="PROSITE" id="PS50105"/>
    </source>
</evidence>
<feature type="domain" description="SAM" evidence="9">
    <location>
        <begin position="5"/>
        <end position="69"/>
    </location>
</feature>
<evidence type="ECO:0000259" key="8">
    <source>
        <dbReference type="PROSITE" id="PS50002"/>
    </source>
</evidence>
<evidence type="ECO:0000256" key="3">
    <source>
        <dbReference type="ARBA" id="ARBA00022490"/>
    </source>
</evidence>
<dbReference type="OrthoDB" id="10047268at2759"/>
<dbReference type="InterPro" id="IPR013761">
    <property type="entry name" value="SAM/pointed_sf"/>
</dbReference>
<keyword evidence="11" id="KW-1185">Reference proteome</keyword>
<keyword evidence="2 6" id="KW-0728">SH3 domain</keyword>
<dbReference type="PROSITE" id="PS50105">
    <property type="entry name" value="SAM_DOMAIN"/>
    <property type="match status" value="2"/>
</dbReference>
<dbReference type="FunFam" id="1.10.150.50:FF:000055">
    <property type="entry name" value="Sterile alpha motif domain containing 5"/>
    <property type="match status" value="1"/>
</dbReference>
<dbReference type="InterPro" id="IPR051725">
    <property type="entry name" value="SAM-SH3_domain_protein"/>
</dbReference>
<evidence type="ECO:0000256" key="6">
    <source>
        <dbReference type="PROSITE-ProRule" id="PRU00192"/>
    </source>
</evidence>
<feature type="region of interest" description="Disordered" evidence="7">
    <location>
        <begin position="590"/>
        <end position="612"/>
    </location>
</feature>
<dbReference type="Pfam" id="PF07653">
    <property type="entry name" value="SH3_2"/>
    <property type="match status" value="1"/>
</dbReference>
<dbReference type="InterPro" id="IPR001452">
    <property type="entry name" value="SH3_domain"/>
</dbReference>
<comment type="subunit">
    <text evidence="4">Interacts promiscuously (via SAM domain) with EPHA5, EPHA6, EPHA7, EPHA8, EPHB1, EPHB2, EPHB3 and EPHB4 (via SAM domain) (in vitro).</text>
</comment>
<sequence length="1019" mass="113360">MASSTAGNIVVEWLRSLHLGQYAESFIDNGYDDLEICKQVGEPDLDAIGVLNPAHRQRLLHSVRILREEGAAAVYFTLEEAAAAQNSCRCEEETRKEQATVAVEPTKYADEYEEGKAELVKIPRIQLKRLLRERLAQDGIRLSLQPYSTTDGDRGYLEGLASRYADLFSTHYGDVLDHLEELRRHEWDEMSPRMRVLGGTGTPQTPPSASPGTLALTNLTTSHSQPIYVPGKYSPSSCLTDKEEDEIYGFGYGVFGKQMLQRQQQQKQLLLAQPTQPLMHNQQHNYQSCLSPRSAYFYEFPPSDNCLGTAKKKVTTFSRLLRGLKSHRKEKHGSCSPKHSHSPRQTLPPQRVDTPDSVLQSGLGLGPGPDTALRSMVDPRDYDRLRFFQMNAAQPNTFEETIHRLKVQEAMKKKDKLAREQEEILRDIRHGLMNMGRDGVRGPFGDDTYMYDDEARGLSGRGHWYDEPPYESDPEDFLMGSGAPAASFQNGRVCFTLNLRNEPRGEGVISLRTAGDISLARAPRRGLIIPQSGPYPTTVIPLRTARDRESGDYAASDIQSIGSRLSAISLESSRSERDCRRGYRQMSGYRIGIDPLSPASSDYEDQESETDSQHIATVHKSAEECEGVSNLAGKVRGLRQDVQRKISRLRQERGPDVPSDRRTSGDQAFPCSNSSFESLPSGSGSSTQALVRAGSNHSSLSAEENIELSPAGRSLLVPQMLCRARALVDYIPNIYEKDALRYKKGDIIEVINMNASGIWRGVLNNKVGNFKFANVEVLSERDTMRSRSSKWCKSRERLWETRPRTVEELLRRIDLPEYMVAFSRNGYEDIELFKEIEPSDLDYLGIMTPDHRTRILAAVQLLHQLECGEGEGEGEGGGSSSEGGDSPFGRRQFPRDSGCYEAGVGVGAVRVRTSPLVHRTDEPSHRPPEPAPQAKRSIRRRQPDDAECDRIERYPGTLGEKTSVRTGGLPGGARDDTCESDHKLNVVKFVAGGEPCASEKSSDSGVSSSSLSSAHPHRP</sequence>
<dbReference type="EMBL" id="OV170225">
    <property type="protein sequence ID" value="CAH0725225.1"/>
    <property type="molecule type" value="Genomic_DNA"/>
</dbReference>
<feature type="region of interest" description="Disordered" evidence="7">
    <location>
        <begin position="647"/>
        <end position="696"/>
    </location>
</feature>
<organism evidence="10 11">
    <name type="scientific">Brenthis ino</name>
    <name type="common">lesser marbled fritillary</name>
    <dbReference type="NCBI Taxonomy" id="405034"/>
    <lineage>
        <taxon>Eukaryota</taxon>
        <taxon>Metazoa</taxon>
        <taxon>Ecdysozoa</taxon>
        <taxon>Arthropoda</taxon>
        <taxon>Hexapoda</taxon>
        <taxon>Insecta</taxon>
        <taxon>Pterygota</taxon>
        <taxon>Neoptera</taxon>
        <taxon>Endopterygota</taxon>
        <taxon>Lepidoptera</taxon>
        <taxon>Glossata</taxon>
        <taxon>Ditrysia</taxon>
        <taxon>Papilionoidea</taxon>
        <taxon>Nymphalidae</taxon>
        <taxon>Heliconiinae</taxon>
        <taxon>Argynnini</taxon>
        <taxon>Brenthis</taxon>
    </lineage>
</organism>
<evidence type="ECO:0000313" key="11">
    <source>
        <dbReference type="Proteomes" id="UP000838878"/>
    </source>
</evidence>
<feature type="compositionally biased region" description="Basic and acidic residues" evidence="7">
    <location>
        <begin position="918"/>
        <end position="928"/>
    </location>
</feature>
<dbReference type="PANTHER" id="PTHR12301:SF8">
    <property type="entry name" value="STERILE ALPHA MOTIF DOMAIN-CONTAINING PROTEIN 5"/>
    <property type="match status" value="1"/>
</dbReference>
<feature type="region of interest" description="Disordered" evidence="7">
    <location>
        <begin position="868"/>
        <end position="894"/>
    </location>
</feature>
<dbReference type="SUPFAM" id="SSF47769">
    <property type="entry name" value="SAM/Pointed domain"/>
    <property type="match status" value="2"/>
</dbReference>
<feature type="compositionally biased region" description="Low complexity" evidence="7">
    <location>
        <begin position="1003"/>
        <end position="1013"/>
    </location>
</feature>
<keyword evidence="3" id="KW-0963">Cytoplasm</keyword>
<protein>
    <recommendedName>
        <fullName evidence="5">Sterile alpha motif domain-containing protein 5</fullName>
    </recommendedName>
</protein>
<dbReference type="InterPro" id="IPR001660">
    <property type="entry name" value="SAM"/>
</dbReference>
<dbReference type="PROSITE" id="PS50002">
    <property type="entry name" value="SH3"/>
    <property type="match status" value="1"/>
</dbReference>
<evidence type="ECO:0000256" key="4">
    <source>
        <dbReference type="ARBA" id="ARBA00065890"/>
    </source>
</evidence>
<evidence type="ECO:0000256" key="1">
    <source>
        <dbReference type="ARBA" id="ARBA00004496"/>
    </source>
</evidence>
<feature type="region of interest" description="Disordered" evidence="7">
    <location>
        <begin position="994"/>
        <end position="1019"/>
    </location>
</feature>
<dbReference type="SMART" id="SM00326">
    <property type="entry name" value="SH3"/>
    <property type="match status" value="1"/>
</dbReference>
<feature type="non-terminal residue" evidence="10">
    <location>
        <position position="1019"/>
    </location>
</feature>
<dbReference type="AlphaFoldDB" id="A0A8J9VF35"/>
<dbReference type="Gene3D" id="2.30.30.40">
    <property type="entry name" value="SH3 Domains"/>
    <property type="match status" value="1"/>
</dbReference>
<dbReference type="InterPro" id="IPR058666">
    <property type="entry name" value="SASH1/NUB1_homeodomain"/>
</dbReference>
<dbReference type="GO" id="GO:0005737">
    <property type="term" value="C:cytoplasm"/>
    <property type="evidence" value="ECO:0007669"/>
    <property type="project" value="UniProtKB-SubCell"/>
</dbReference>
<name>A0A8J9VF35_9NEOP</name>
<dbReference type="Pfam" id="PF00536">
    <property type="entry name" value="SAM_1"/>
    <property type="match status" value="2"/>
</dbReference>
<dbReference type="Pfam" id="PF26285">
    <property type="entry name" value="SASH1_Homeodomain"/>
    <property type="match status" value="1"/>
</dbReference>
<dbReference type="CDD" id="cd09527">
    <property type="entry name" value="SAM_Samd5"/>
    <property type="match status" value="1"/>
</dbReference>
<feature type="compositionally biased region" description="Low complexity" evidence="7">
    <location>
        <begin position="672"/>
        <end position="686"/>
    </location>
</feature>
<evidence type="ECO:0000313" key="10">
    <source>
        <dbReference type="EMBL" id="CAH0725225.1"/>
    </source>
</evidence>
<dbReference type="Gene3D" id="1.10.150.50">
    <property type="entry name" value="Transcription Factor, Ets-1"/>
    <property type="match status" value="2"/>
</dbReference>
<dbReference type="InterPro" id="IPR036028">
    <property type="entry name" value="SH3-like_dom_sf"/>
</dbReference>
<feature type="domain" description="SAM" evidence="9">
    <location>
        <begin position="801"/>
        <end position="865"/>
    </location>
</feature>
<proteinExistence type="predicted"/>
<evidence type="ECO:0000256" key="2">
    <source>
        <dbReference type="ARBA" id="ARBA00022443"/>
    </source>
</evidence>
<feature type="compositionally biased region" description="Basic and acidic residues" evidence="7">
    <location>
        <begin position="941"/>
        <end position="953"/>
    </location>
</feature>
<evidence type="ECO:0000256" key="5">
    <source>
        <dbReference type="ARBA" id="ARBA00073398"/>
    </source>
</evidence>
<comment type="subcellular location">
    <subcellularLocation>
        <location evidence="1">Cytoplasm</location>
    </subcellularLocation>
</comment>
<gene>
    <name evidence="10" type="ORF">BINO364_LOCUS10834</name>
</gene>
<dbReference type="SUPFAM" id="SSF50044">
    <property type="entry name" value="SH3-domain"/>
    <property type="match status" value="1"/>
</dbReference>
<accession>A0A8J9VF35</accession>
<evidence type="ECO:0000256" key="7">
    <source>
        <dbReference type="SAM" id="MobiDB-lite"/>
    </source>
</evidence>
<feature type="compositionally biased region" description="Basic and acidic residues" evidence="7">
    <location>
        <begin position="647"/>
        <end position="664"/>
    </location>
</feature>
<feature type="region of interest" description="Disordered" evidence="7">
    <location>
        <begin position="917"/>
        <end position="979"/>
    </location>
</feature>
<dbReference type="PANTHER" id="PTHR12301">
    <property type="entry name" value="SAM-DOMAIN, SH3 AND NUCLEAR LOCALIZATION SIGNALS PROTEIN RELATED"/>
    <property type="match status" value="1"/>
</dbReference>
<dbReference type="SMART" id="SM00454">
    <property type="entry name" value="SAM"/>
    <property type="match status" value="2"/>
</dbReference>
<dbReference type="Proteomes" id="UP000838878">
    <property type="component" value="Chromosome 5"/>
</dbReference>